<name>A0A934R7T5_9BACT</name>
<organism evidence="2 3">
    <name type="scientific">Haloferula rosea</name>
    <dbReference type="NCBI Taxonomy" id="490093"/>
    <lineage>
        <taxon>Bacteria</taxon>
        <taxon>Pseudomonadati</taxon>
        <taxon>Verrucomicrobiota</taxon>
        <taxon>Verrucomicrobiia</taxon>
        <taxon>Verrucomicrobiales</taxon>
        <taxon>Verrucomicrobiaceae</taxon>
        <taxon>Haloferula</taxon>
    </lineage>
</organism>
<comment type="caution">
    <text evidence="2">The sequence shown here is derived from an EMBL/GenBank/DDBJ whole genome shotgun (WGS) entry which is preliminary data.</text>
</comment>
<evidence type="ECO:0000313" key="2">
    <source>
        <dbReference type="EMBL" id="MBK1825862.1"/>
    </source>
</evidence>
<feature type="chain" id="PRO_5036930357" evidence="1">
    <location>
        <begin position="20"/>
        <end position="1358"/>
    </location>
</feature>
<protein>
    <submittedName>
        <fullName evidence="2">Uncharacterized protein</fullName>
    </submittedName>
</protein>
<accession>A0A934R7T5</accession>
<feature type="signal peptide" evidence="1">
    <location>
        <begin position="1"/>
        <end position="19"/>
    </location>
</feature>
<reference evidence="2" key="1">
    <citation type="submission" date="2021-01" db="EMBL/GenBank/DDBJ databases">
        <title>Modified the classification status of verrucomicrobia.</title>
        <authorList>
            <person name="Feng X."/>
        </authorList>
    </citation>
    <scope>NUCLEOTIDE SEQUENCE</scope>
    <source>
        <strain evidence="2">KCTC 22201</strain>
    </source>
</reference>
<dbReference type="Proteomes" id="UP000658278">
    <property type="component" value="Unassembled WGS sequence"/>
</dbReference>
<evidence type="ECO:0000256" key="1">
    <source>
        <dbReference type="SAM" id="SignalP"/>
    </source>
</evidence>
<keyword evidence="1" id="KW-0732">Signal</keyword>
<gene>
    <name evidence="2" type="ORF">JIN81_02435</name>
</gene>
<sequence length="1358" mass="144733">MNSRNIVISLLLAPAAALAAGVGIDSVVLHPDGSLASATVAGSSYAGGTASLTAEGSSGDQFAGFPYVAGTSVPAGTTPHPGPAVHDNNVLTGEAGSLDLGQGVLLLRSDAGNFTDTDADPDFFVFEDGGNDDVQVQALLADGSLGEAVSLSGWSTVRNDGTLVTNGLSGRSIDGVAFDFTDLKDASGSNLEPGTPISGIMIGDLNAADFYEVYASVEPADGANLIENPGFEATPYDLGWSGTSSANTGTPMAETTSALAASIHQDFAPTDADALSDFRVDLQFRLDSLNQTQRIRLRDDANAGDFITLRIGTSGIDRFSGSWAQALAYPVASGTIYHLRIQGSDTLGGGSGVGSYTIGLSTDGVNFTTSAAISGFHGSGSGLNFETIRLESASGGATWDDISVVDTGVPVEPPAPEKVVEISGVYPHLAVSSSHLEVGIGAVVPWADRLWAITYGPHIPNGDSTNKLYEIDDQLTRITRPESLGGTPANRFIHEPSNQLIIGPHFIDASRNVRNLPYSAAPGRHTATTAHLTDPDNRIYMFTMEDGVYDVNVNDLSFITRYPDVQGTGDKFLFGYHGKGAFTGQGHLIVANNGRPRGQGTPLGPSGALARWDGTTYADNGNSYLSLPAINSNTTYEHNSGPVAGQPDYIAGWTQDFTVQHCEVTGPGGIRGNQNPATDPVWATGFDAKSVVLRVFEGGTWNTWRLPKASYSHDGSHGWHTEWPRIRQLDPSTPGSPYLMHMHGLFFDFPPTFSPTDFSGLAPICGYYKMPVDYCMFDGRLVMAKNDASKFDNALALRAQSNFWFGQLEDLNQWGAPSGHGSVWLNEAVANGDTSEPFLINGFSQRTLHLRNAGAAAVDIEVQTSPGDGTWTTQSTVNVPPGGYLYELISDLPGEWVRLVASGSSTSFTAFIHMSNPYPHASVASIGTDRFAALADIRDTTTPHSDGILRVMADDSLRLEFASDSGYHRIGGAMELEDVSNSAAEADLRADGALNKEFGSDAASAWIDDGGTRYRLPMLDPLYDSPFLAGWARGEREVVTERKLFNLHGTFYEVPRDNSGGKRLMRPLATHGKRITDFTSWRGLLVLSGVLDDAPASDSLVRSPSGAGLWLGEVDDIWRMGEPRGKGGPWKDTAVTANTPSNPYLMYGYDRKELTLSVTDAATITVQVDFLADETWSTYQTFSLAAGETLNHLFPAGFNAHWVRVISDTNTTATAQFTYGPADQRDTFIDWARENGLPTAGGRAALAAANGDDDNLSDLAEFVFGTDPTTPNSWPLSIDLSGMKVVLRDLSPTGGIVVDFESCIDLLSWLPDNEHAVPAADQSDVPSGFTRWIFAFDPASEPRRFVRIVAAMSSLLSS</sequence>
<evidence type="ECO:0000313" key="3">
    <source>
        <dbReference type="Proteomes" id="UP000658278"/>
    </source>
</evidence>
<proteinExistence type="predicted"/>
<dbReference type="EMBL" id="JAENII010000002">
    <property type="protein sequence ID" value="MBK1825862.1"/>
    <property type="molecule type" value="Genomic_DNA"/>
</dbReference>
<keyword evidence="3" id="KW-1185">Reference proteome</keyword>
<dbReference type="RefSeq" id="WP_200275964.1">
    <property type="nucleotide sequence ID" value="NZ_JAENII010000002.1"/>
</dbReference>